<name>A0A166DKJ8_9AGAM</name>
<evidence type="ECO:0000313" key="11">
    <source>
        <dbReference type="Proteomes" id="UP000076798"/>
    </source>
</evidence>
<dbReference type="Pfam" id="PF13847">
    <property type="entry name" value="Methyltransf_31"/>
    <property type="match status" value="1"/>
</dbReference>
<dbReference type="Pfam" id="PF00581">
    <property type="entry name" value="Rhodanese"/>
    <property type="match status" value="1"/>
</dbReference>
<keyword evidence="2" id="KW-0949">S-adenosyl-L-methionine</keyword>
<dbReference type="Gene3D" id="3.40.250.10">
    <property type="entry name" value="Rhodanese-like domain"/>
    <property type="match status" value="1"/>
</dbReference>
<evidence type="ECO:0000256" key="3">
    <source>
        <dbReference type="ARBA" id="ARBA00034487"/>
    </source>
</evidence>
<evidence type="ECO:0000256" key="8">
    <source>
        <dbReference type="ARBA" id="ARBA00048428"/>
    </source>
</evidence>
<comment type="similarity">
    <text evidence="3">Belongs to the methyltransferase superfamily. Arsenite methyltransferase family.</text>
</comment>
<dbReference type="CDD" id="cd02440">
    <property type="entry name" value="AdoMet_MTases"/>
    <property type="match status" value="1"/>
</dbReference>
<accession>A0A166DKJ8</accession>
<dbReference type="SUPFAM" id="SSF53335">
    <property type="entry name" value="S-adenosyl-L-methionine-dependent methyltransferases"/>
    <property type="match status" value="1"/>
</dbReference>
<keyword evidence="11" id="KW-1185">Reference proteome</keyword>
<dbReference type="SUPFAM" id="SSF52821">
    <property type="entry name" value="Rhodanese/Cell cycle control phosphatase"/>
    <property type="match status" value="1"/>
</dbReference>
<comment type="catalytic activity">
    <reaction evidence="8">
        <text>arsenic triglutathione + 3 [thioredoxin]-dithiol + 3 S-adenosyl-L-methionine = trimethylarsine + 3 [thioredoxin]-disulfide + 3 glutathione + 3 S-adenosyl-L-homocysteine + 3 H(+)</text>
        <dbReference type="Rhea" id="RHEA:69432"/>
        <dbReference type="Rhea" id="RHEA-COMP:10698"/>
        <dbReference type="Rhea" id="RHEA-COMP:10700"/>
        <dbReference type="ChEBI" id="CHEBI:15378"/>
        <dbReference type="ChEBI" id="CHEBI:27130"/>
        <dbReference type="ChEBI" id="CHEBI:29950"/>
        <dbReference type="ChEBI" id="CHEBI:50058"/>
        <dbReference type="ChEBI" id="CHEBI:57856"/>
        <dbReference type="ChEBI" id="CHEBI:57925"/>
        <dbReference type="ChEBI" id="CHEBI:59789"/>
        <dbReference type="ChEBI" id="CHEBI:183640"/>
        <dbReference type="EC" id="2.1.1.137"/>
    </reaction>
</comment>
<sequence length="438" mass="47094">MEPVLSSNAKDKLKDAKLVQVVNEAYSTIAKTVHNEAYSVRVANAFGYTADDIKTAPSESHMGLACGNPVANASIKEGETVLDLGSGGGFDVFLAARKVGKTGQVIGLDGSADIITKARQNATKQGFSPPHVAFVLAQLTVPLPIATSSVACVLSNCVINLLPPSGNLHIFREIFRVLKPGGRLALSNIIAKKSLPDKIRNDLALYVGCISGAIQLEEYKGLVEQAGVEDATFVATGSDLNVYFTEETEKPSCCGTAPPPSNVPEASFDANEWASSYHIYAVKPDDSSDMTQPTPSVLLRWWDAYPPARCSPDLMSPSTLAEMIRIAELRSGHGYLVVDVRGEDHAGGHVIGSVQWRAQSFYDNLPAFLSAYGHIPKVIFYCGRSNGRGPRCAGWYQDYLEAQSITTSQAFVLEGGIVRWKSDPSTEDLVEFDTASED</sequence>
<evidence type="ECO:0000256" key="2">
    <source>
        <dbReference type="ARBA" id="ARBA00022691"/>
    </source>
</evidence>
<dbReference type="Proteomes" id="UP000076798">
    <property type="component" value="Unassembled WGS sequence"/>
</dbReference>
<evidence type="ECO:0000256" key="6">
    <source>
        <dbReference type="ARBA" id="ARBA00047941"/>
    </source>
</evidence>
<dbReference type="InterPro" id="IPR029063">
    <property type="entry name" value="SAM-dependent_MTases_sf"/>
</dbReference>
<comment type="catalytic activity">
    <reaction evidence="6">
        <text>arsenic triglutathione + [thioredoxin]-dithiol + S-adenosyl-L-methionine + 2 H2O = methylarsonous acid + [thioredoxin]-disulfide + 3 glutathione + S-adenosyl-L-homocysteine + H(+)</text>
        <dbReference type="Rhea" id="RHEA:69460"/>
        <dbReference type="Rhea" id="RHEA-COMP:10698"/>
        <dbReference type="Rhea" id="RHEA-COMP:10700"/>
        <dbReference type="ChEBI" id="CHEBI:15377"/>
        <dbReference type="ChEBI" id="CHEBI:15378"/>
        <dbReference type="ChEBI" id="CHEBI:17826"/>
        <dbReference type="ChEBI" id="CHEBI:29950"/>
        <dbReference type="ChEBI" id="CHEBI:50058"/>
        <dbReference type="ChEBI" id="CHEBI:57856"/>
        <dbReference type="ChEBI" id="CHEBI:57925"/>
        <dbReference type="ChEBI" id="CHEBI:59789"/>
        <dbReference type="ChEBI" id="CHEBI:183640"/>
        <dbReference type="EC" id="2.1.1.137"/>
    </reaction>
</comment>
<dbReference type="Gene3D" id="3.40.50.150">
    <property type="entry name" value="Vaccinia Virus protein VP39"/>
    <property type="match status" value="1"/>
</dbReference>
<keyword evidence="1" id="KW-0808">Transferase</keyword>
<evidence type="ECO:0000256" key="4">
    <source>
        <dbReference type="ARBA" id="ARBA00034521"/>
    </source>
</evidence>
<evidence type="ECO:0000256" key="5">
    <source>
        <dbReference type="ARBA" id="ARBA00034545"/>
    </source>
</evidence>
<reference evidence="10 11" key="1">
    <citation type="journal article" date="2016" name="Mol. Biol. Evol.">
        <title>Comparative Genomics of Early-Diverging Mushroom-Forming Fungi Provides Insights into the Origins of Lignocellulose Decay Capabilities.</title>
        <authorList>
            <person name="Nagy L.G."/>
            <person name="Riley R."/>
            <person name="Tritt A."/>
            <person name="Adam C."/>
            <person name="Daum C."/>
            <person name="Floudas D."/>
            <person name="Sun H."/>
            <person name="Yadav J.S."/>
            <person name="Pangilinan J."/>
            <person name="Larsson K.H."/>
            <person name="Matsuura K."/>
            <person name="Barry K."/>
            <person name="Labutti K."/>
            <person name="Kuo R."/>
            <person name="Ohm R.A."/>
            <person name="Bhattacharya S.S."/>
            <person name="Shirouzu T."/>
            <person name="Yoshinaga Y."/>
            <person name="Martin F.M."/>
            <person name="Grigoriev I.V."/>
            <person name="Hibbett D.S."/>
        </authorList>
    </citation>
    <scope>NUCLEOTIDE SEQUENCE [LARGE SCALE GENOMIC DNA]</scope>
    <source>
        <strain evidence="10 11">HHB10207 ss-3</strain>
    </source>
</reference>
<comment type="catalytic activity">
    <reaction evidence="7">
        <text>arsenic triglutathione + 2 [thioredoxin]-dithiol + 2 S-adenosyl-L-methionine + H2O = dimethylarsinous acid + 2 [thioredoxin]-disulfide + 3 glutathione + 2 S-adenosyl-L-homocysteine + 2 H(+)</text>
        <dbReference type="Rhea" id="RHEA:69464"/>
        <dbReference type="Rhea" id="RHEA-COMP:10698"/>
        <dbReference type="Rhea" id="RHEA-COMP:10700"/>
        <dbReference type="ChEBI" id="CHEBI:15377"/>
        <dbReference type="ChEBI" id="CHEBI:15378"/>
        <dbReference type="ChEBI" id="CHEBI:23808"/>
        <dbReference type="ChEBI" id="CHEBI:29950"/>
        <dbReference type="ChEBI" id="CHEBI:50058"/>
        <dbReference type="ChEBI" id="CHEBI:57856"/>
        <dbReference type="ChEBI" id="CHEBI:57925"/>
        <dbReference type="ChEBI" id="CHEBI:59789"/>
        <dbReference type="ChEBI" id="CHEBI:183640"/>
        <dbReference type="EC" id="2.1.1.137"/>
    </reaction>
</comment>
<organism evidence="10 11">
    <name type="scientific">Sistotremastrum suecicum HHB10207 ss-3</name>
    <dbReference type="NCBI Taxonomy" id="1314776"/>
    <lineage>
        <taxon>Eukaryota</taxon>
        <taxon>Fungi</taxon>
        <taxon>Dikarya</taxon>
        <taxon>Basidiomycota</taxon>
        <taxon>Agaricomycotina</taxon>
        <taxon>Agaricomycetes</taxon>
        <taxon>Sistotremastrales</taxon>
        <taxon>Sistotremastraceae</taxon>
        <taxon>Sistotremastrum</taxon>
    </lineage>
</organism>
<dbReference type="PANTHER" id="PTHR43675">
    <property type="entry name" value="ARSENITE METHYLTRANSFERASE"/>
    <property type="match status" value="1"/>
</dbReference>
<protein>
    <recommendedName>
        <fullName evidence="5">Arsenite methyltransferase</fullName>
        <ecNumber evidence="4">2.1.1.137</ecNumber>
    </recommendedName>
</protein>
<dbReference type="InterPro" id="IPR025714">
    <property type="entry name" value="Methyltranfer_dom"/>
</dbReference>
<dbReference type="InterPro" id="IPR026669">
    <property type="entry name" value="Arsenite_MeTrfase-like"/>
</dbReference>
<dbReference type="InterPro" id="IPR001763">
    <property type="entry name" value="Rhodanese-like_dom"/>
</dbReference>
<evidence type="ECO:0000259" key="9">
    <source>
        <dbReference type="PROSITE" id="PS50206"/>
    </source>
</evidence>
<feature type="domain" description="Rhodanese" evidence="9">
    <location>
        <begin position="331"/>
        <end position="429"/>
    </location>
</feature>
<evidence type="ECO:0000313" key="10">
    <source>
        <dbReference type="EMBL" id="KZT38628.1"/>
    </source>
</evidence>
<gene>
    <name evidence="10" type="ORF">SISSUDRAFT_1119460</name>
</gene>
<dbReference type="STRING" id="1314776.A0A166DKJ8"/>
<dbReference type="PROSITE" id="PS50206">
    <property type="entry name" value="RHODANESE_3"/>
    <property type="match status" value="1"/>
</dbReference>
<dbReference type="EMBL" id="KV428059">
    <property type="protein sequence ID" value="KZT38628.1"/>
    <property type="molecule type" value="Genomic_DNA"/>
</dbReference>
<evidence type="ECO:0000256" key="7">
    <source>
        <dbReference type="ARBA" id="ARBA00047943"/>
    </source>
</evidence>
<dbReference type="AlphaFoldDB" id="A0A166DKJ8"/>
<dbReference type="OrthoDB" id="8300214at2759"/>
<evidence type="ECO:0000256" key="1">
    <source>
        <dbReference type="ARBA" id="ARBA00022679"/>
    </source>
</evidence>
<proteinExistence type="inferred from homology"/>
<dbReference type="GO" id="GO:0030791">
    <property type="term" value="F:arsenite methyltransferase activity"/>
    <property type="evidence" value="ECO:0007669"/>
    <property type="project" value="UniProtKB-EC"/>
</dbReference>
<dbReference type="InterPro" id="IPR036873">
    <property type="entry name" value="Rhodanese-like_dom_sf"/>
</dbReference>
<dbReference type="EC" id="2.1.1.137" evidence="4"/>
<dbReference type="PANTHER" id="PTHR43675:SF8">
    <property type="entry name" value="ARSENITE METHYLTRANSFERASE"/>
    <property type="match status" value="1"/>
</dbReference>